<dbReference type="RefSeq" id="XP_010506065.1">
    <property type="nucleotide sequence ID" value="XM_010507763.2"/>
</dbReference>
<evidence type="ECO:0000313" key="3">
    <source>
        <dbReference type="Proteomes" id="UP000694864"/>
    </source>
</evidence>
<evidence type="ECO:0000256" key="2">
    <source>
        <dbReference type="SAM" id="MobiDB-lite"/>
    </source>
</evidence>
<evidence type="ECO:0000256" key="1">
    <source>
        <dbReference type="SAM" id="Coils"/>
    </source>
</evidence>
<gene>
    <name evidence="4" type="primary">LOC104782749</name>
</gene>
<name>A0ABM0YUH7_CAMSA</name>
<keyword evidence="3" id="KW-1185">Reference proteome</keyword>
<sequence length="861" mass="98245">MASSRNSTVANKGPPSSSSGIKMEDATSVSQFIELLAAFTEDNRKQGTATDSEIMASFLMLRCFKNHYKKLESVEELKPYGMDSKLAETMYEGLFSVMKPTVRNEYKALRKIAAKERSQQQRKLEDATSVREFLDLLAAQSQQNKDNVSCQQVFLECVQRYSTFEETLDELSKLMDHTQACILIYSDMMKMRTNVKKEYRRLRSDAAQVSPATSHSTSSTVASASGETSARRCKLEDARTARDFIGILAGQIQQRKESAAHLDLLLKCLQDYSSSQETLKELSQYMDHRQATKLYDGTMMKMKKEVGAEYQSLCQLKCDRERSVQRKRKLEDASTLAEFLETLALDNQLKRETTAYEEFLLKCFQHYSNLEKIADELKQENLDATEANSLYHQIQSKMNIKVREEYQKLVLASAHNEDLQENSQNEIVPPLLPDSNLEDAESALQFLQILKFQVQQNKEQTAIQEVLLKHFQGYSTLEEITQELQTCYNMDEIEATTLYQRIVEKMKSEVKEDYQKLCSARALHLEQENHQVPPMFTAVASASSNDQTGSLSQPRDSIHQILETISETMKQLVVDSKNKDDKAQKTIQQMMKNFTNSEHKLLTETINKMVDSNKKLDEKVQTTMHQMMENSNKLTEKVNKLDEKMQKTVQQMRELYNSSQKNMQTSLTEFLNTEFDPKFRKTINERFAAIGPAIGKKAFSDVGKAVSQQLDEQKQKTVQQMRELYNSSQKNLQTSLTEFLNTEFDPKFRKAINERFAALGPAMGKKAFSDVGKAVSQLEESFSSKIKESNKSISEQLSQLESALSAAQSLTHELADSQKDRPSKILTSVQNLQDLSQWISEGKYEESFSWALDCNDASTVS</sequence>
<dbReference type="GeneID" id="104782749"/>
<dbReference type="Proteomes" id="UP000694864">
    <property type="component" value="Chromosome 4"/>
</dbReference>
<proteinExistence type="predicted"/>
<evidence type="ECO:0000313" key="4">
    <source>
        <dbReference type="RefSeq" id="XP_010506065.1"/>
    </source>
</evidence>
<keyword evidence="1" id="KW-0175">Coiled coil</keyword>
<feature type="coiled-coil region" evidence="1">
    <location>
        <begin position="624"/>
        <end position="658"/>
    </location>
</feature>
<reference evidence="3" key="1">
    <citation type="journal article" date="2014" name="Nat. Commun.">
        <title>The emerging biofuel crop Camelina sativa retains a highly undifferentiated hexaploid genome structure.</title>
        <authorList>
            <person name="Kagale S."/>
            <person name="Koh C."/>
            <person name="Nixon J."/>
            <person name="Bollina V."/>
            <person name="Clarke W.E."/>
            <person name="Tuteja R."/>
            <person name="Spillane C."/>
            <person name="Robinson S.J."/>
            <person name="Links M.G."/>
            <person name="Clarke C."/>
            <person name="Higgins E.E."/>
            <person name="Huebert T."/>
            <person name="Sharpe A.G."/>
            <person name="Parkin I.A."/>
        </authorList>
    </citation>
    <scope>NUCLEOTIDE SEQUENCE [LARGE SCALE GENOMIC DNA]</scope>
    <source>
        <strain evidence="3">cv. DH55</strain>
    </source>
</reference>
<reference evidence="4" key="2">
    <citation type="submission" date="2025-08" db="UniProtKB">
        <authorList>
            <consortium name="RefSeq"/>
        </authorList>
    </citation>
    <scope>IDENTIFICATION</scope>
    <source>
        <tissue evidence="4">Leaf</tissue>
    </source>
</reference>
<feature type="compositionally biased region" description="Polar residues" evidence="2">
    <location>
        <begin position="1"/>
        <end position="20"/>
    </location>
</feature>
<feature type="region of interest" description="Disordered" evidence="2">
    <location>
        <begin position="1"/>
        <end position="23"/>
    </location>
</feature>
<accession>A0ABM0YUH7</accession>
<feature type="coiled-coil region" evidence="1">
    <location>
        <begin position="790"/>
        <end position="820"/>
    </location>
</feature>
<feature type="region of interest" description="Disordered" evidence="2">
    <location>
        <begin position="205"/>
        <end position="225"/>
    </location>
</feature>
<protein>
    <submittedName>
        <fullName evidence="4">Spindle pole body component 110-like</fullName>
    </submittedName>
</protein>
<organism evidence="3 4">
    <name type="scientific">Camelina sativa</name>
    <name type="common">False flax</name>
    <name type="synonym">Myagrum sativum</name>
    <dbReference type="NCBI Taxonomy" id="90675"/>
    <lineage>
        <taxon>Eukaryota</taxon>
        <taxon>Viridiplantae</taxon>
        <taxon>Streptophyta</taxon>
        <taxon>Embryophyta</taxon>
        <taxon>Tracheophyta</taxon>
        <taxon>Spermatophyta</taxon>
        <taxon>Magnoliopsida</taxon>
        <taxon>eudicotyledons</taxon>
        <taxon>Gunneridae</taxon>
        <taxon>Pentapetalae</taxon>
        <taxon>rosids</taxon>
        <taxon>malvids</taxon>
        <taxon>Brassicales</taxon>
        <taxon>Brassicaceae</taxon>
        <taxon>Camelineae</taxon>
        <taxon>Camelina</taxon>
    </lineage>
</organism>
<feature type="compositionally biased region" description="Low complexity" evidence="2">
    <location>
        <begin position="210"/>
        <end position="225"/>
    </location>
</feature>